<evidence type="ECO:0000313" key="7">
    <source>
        <dbReference type="Proteomes" id="UP000076998"/>
    </source>
</evidence>
<dbReference type="PRINTS" id="PR00181">
    <property type="entry name" value="MALTOSEBP"/>
</dbReference>
<sequence length="414" mass="43205">MRKMGIGLAALAAGSLLLAGCASSTGTAPAPAESEAPIDASGVTLTVWTDENRKPAIEAAAKTFEDETGAKIELVQKNFEDIRNDFTNQVPTGEGPDITIGAHDWLGSLVQAGVVSTVDLGESAANFEKVATDAFTYDGQTYALPYSLETIALIQNTDLVGEDAPATFDDMIAAGTESGAERPFVINTAGQTGDAYTMYGLQTSFGAPVFVQDDSGSYTSEVGMGGEAGTAFATWLGEHGEKGSGEISTTIDYDTNNELFASGKAAYTIQGPWAVETLTAQGAKIKVNPIPSAGGETASPFVGVQGFYISAESKNALVAQEFLTKYLATYDAQKALYEADPRIPAWSELAEEVSSDPVIAGFVASSQNGVPMPNIPQMGSVWDLWNAAQVQIIKGADPAGTWTKMVSDLEATIG</sequence>
<comment type="caution">
    <text evidence="6">The sequence shown here is derived from an EMBL/GenBank/DDBJ whole genome shotgun (WGS) entry which is preliminary data.</text>
</comment>
<keyword evidence="2" id="KW-0813">Transport</keyword>
<dbReference type="Pfam" id="PF13416">
    <property type="entry name" value="SBP_bac_8"/>
    <property type="match status" value="1"/>
</dbReference>
<dbReference type="GO" id="GO:0055052">
    <property type="term" value="C:ATP-binding cassette (ABC) transporter complex, substrate-binding subunit-containing"/>
    <property type="evidence" value="ECO:0007669"/>
    <property type="project" value="TreeGrafter"/>
</dbReference>
<reference evidence="6 7" key="1">
    <citation type="submission" date="2016-02" db="EMBL/GenBank/DDBJ databases">
        <authorList>
            <person name="Wen L."/>
            <person name="He K."/>
            <person name="Yang H."/>
        </authorList>
    </citation>
    <scope>NUCLEOTIDE SEQUENCE [LARGE SCALE GENOMIC DNA]</scope>
    <source>
        <strain evidence="6 7">CD11_3</strain>
    </source>
</reference>
<dbReference type="InterPro" id="IPR006060">
    <property type="entry name" value="Maltose/Cyclodextrin-bd"/>
</dbReference>
<dbReference type="GO" id="GO:0015144">
    <property type="term" value="F:carbohydrate transmembrane transporter activity"/>
    <property type="evidence" value="ECO:0007669"/>
    <property type="project" value="InterPro"/>
</dbReference>
<evidence type="ECO:0000256" key="2">
    <source>
        <dbReference type="ARBA" id="ARBA00022448"/>
    </source>
</evidence>
<dbReference type="GO" id="GO:0015768">
    <property type="term" value="P:maltose transport"/>
    <property type="evidence" value="ECO:0007669"/>
    <property type="project" value="TreeGrafter"/>
</dbReference>
<dbReference type="InterPro" id="IPR006059">
    <property type="entry name" value="SBP"/>
</dbReference>
<dbReference type="SUPFAM" id="SSF53850">
    <property type="entry name" value="Periplasmic binding protein-like II"/>
    <property type="match status" value="1"/>
</dbReference>
<evidence type="ECO:0000256" key="3">
    <source>
        <dbReference type="ARBA" id="ARBA00022597"/>
    </source>
</evidence>
<dbReference type="Proteomes" id="UP000076998">
    <property type="component" value="Unassembled WGS sequence"/>
</dbReference>
<evidence type="ECO:0000256" key="1">
    <source>
        <dbReference type="ARBA" id="ARBA00008520"/>
    </source>
</evidence>
<evidence type="ECO:0000256" key="4">
    <source>
        <dbReference type="ARBA" id="ARBA00022729"/>
    </source>
</evidence>
<dbReference type="EMBL" id="LSTV01000001">
    <property type="protein sequence ID" value="OAH51199.1"/>
    <property type="molecule type" value="Genomic_DNA"/>
</dbReference>
<dbReference type="GO" id="GO:1901982">
    <property type="term" value="F:maltose binding"/>
    <property type="evidence" value="ECO:0007669"/>
    <property type="project" value="TreeGrafter"/>
</dbReference>
<dbReference type="Gene3D" id="3.40.190.10">
    <property type="entry name" value="Periplasmic binding protein-like II"/>
    <property type="match status" value="2"/>
</dbReference>
<feature type="chain" id="PRO_5038641217" evidence="5">
    <location>
        <begin position="25"/>
        <end position="414"/>
    </location>
</feature>
<dbReference type="OrthoDB" id="9766758at2"/>
<dbReference type="RefSeq" id="WP_064001706.1">
    <property type="nucleotide sequence ID" value="NZ_LSTV01000001.1"/>
</dbReference>
<comment type="similarity">
    <text evidence="1">Belongs to the bacterial solute-binding protein 1 family.</text>
</comment>
<dbReference type="AlphaFoldDB" id="A0A177KCR2"/>
<dbReference type="PANTHER" id="PTHR30061:SF50">
    <property type="entry name" value="MALTOSE_MALTODEXTRIN-BINDING PERIPLASMIC PROTEIN"/>
    <property type="match status" value="1"/>
</dbReference>
<gene>
    <name evidence="6" type="ORF">AYL44_02680</name>
</gene>
<proteinExistence type="inferred from homology"/>
<evidence type="ECO:0000256" key="5">
    <source>
        <dbReference type="SAM" id="SignalP"/>
    </source>
</evidence>
<dbReference type="PANTHER" id="PTHR30061">
    <property type="entry name" value="MALTOSE-BINDING PERIPLASMIC PROTEIN"/>
    <property type="match status" value="1"/>
</dbReference>
<evidence type="ECO:0000313" key="6">
    <source>
        <dbReference type="EMBL" id="OAH51199.1"/>
    </source>
</evidence>
<keyword evidence="3" id="KW-0762">Sugar transport</keyword>
<protein>
    <submittedName>
        <fullName evidence="6">ABC transporter substrate-binding protein</fullName>
    </submittedName>
</protein>
<name>A0A177KCR2_9MICO</name>
<feature type="signal peptide" evidence="5">
    <location>
        <begin position="1"/>
        <end position="24"/>
    </location>
</feature>
<dbReference type="PROSITE" id="PS51257">
    <property type="entry name" value="PROKAR_LIPOPROTEIN"/>
    <property type="match status" value="1"/>
</dbReference>
<dbReference type="GO" id="GO:0042956">
    <property type="term" value="P:maltodextrin transmembrane transport"/>
    <property type="evidence" value="ECO:0007669"/>
    <property type="project" value="TreeGrafter"/>
</dbReference>
<keyword evidence="4 5" id="KW-0732">Signal</keyword>
<accession>A0A177KCR2</accession>
<organism evidence="6 7">
    <name type="scientific">Microbacterium oleivorans</name>
    <dbReference type="NCBI Taxonomy" id="273677"/>
    <lineage>
        <taxon>Bacteria</taxon>
        <taxon>Bacillati</taxon>
        <taxon>Actinomycetota</taxon>
        <taxon>Actinomycetes</taxon>
        <taxon>Micrococcales</taxon>
        <taxon>Microbacteriaceae</taxon>
        <taxon>Microbacterium</taxon>
    </lineage>
</organism>